<protein>
    <submittedName>
        <fullName evidence="1">SGNH hydrolase-type esterase domain-containing protein</fullName>
    </submittedName>
</protein>
<sequence length="272" mass="30153">MSGKKLPEFVLFGDSLTEWGFEEETRGWGWVLEQEYDGKARIENEGVAGYTSSMLERNFRRIIERATLPDAAPTLLITIWLGANDACVGTGAHVPLPKFEDNIRSFVDQVLAEEQLRDTKVVLITPPPINIPDAEPEDDGMDLGPAAAAAMKAFDPKKSRSYIVYKSKRTYGEKIMEIAASYAETGRVVGLDYWKALIDAGLDDQHRLGDEDAYHEDMLPGSGLPWAKAFKQGYFSDGLHLEGLAYDVLSKAVVELIQTKWPALTPERIGTA</sequence>
<dbReference type="SUPFAM" id="SSF52266">
    <property type="entry name" value="SGNH hydrolase"/>
    <property type="match status" value="1"/>
</dbReference>
<gene>
    <name evidence="1" type="ORF">BDV96DRAFT_564560</name>
</gene>
<accession>A0A6A5ZTH8</accession>
<evidence type="ECO:0000313" key="1">
    <source>
        <dbReference type="EMBL" id="KAF2121561.1"/>
    </source>
</evidence>
<dbReference type="Pfam" id="PF00657">
    <property type="entry name" value="Lipase_GDSL"/>
    <property type="match status" value="1"/>
</dbReference>
<dbReference type="InterPro" id="IPR001087">
    <property type="entry name" value="GDSL"/>
</dbReference>
<dbReference type="Gene3D" id="3.40.50.1110">
    <property type="entry name" value="SGNH hydrolase"/>
    <property type="match status" value="1"/>
</dbReference>
<dbReference type="OrthoDB" id="671439at2759"/>
<dbReference type="InterPro" id="IPR045136">
    <property type="entry name" value="Iah1-like"/>
</dbReference>
<keyword evidence="1" id="KW-0378">Hydrolase</keyword>
<proteinExistence type="predicted"/>
<evidence type="ECO:0000313" key="2">
    <source>
        <dbReference type="Proteomes" id="UP000799770"/>
    </source>
</evidence>
<dbReference type="PANTHER" id="PTHR14209">
    <property type="entry name" value="ISOAMYL ACETATE-HYDROLYZING ESTERASE 1"/>
    <property type="match status" value="1"/>
</dbReference>
<name>A0A6A5ZTH8_9PLEO</name>
<keyword evidence="2" id="KW-1185">Reference proteome</keyword>
<dbReference type="PANTHER" id="PTHR14209:SF19">
    <property type="entry name" value="ISOAMYL ACETATE-HYDROLYZING ESTERASE 1 HOMOLOG"/>
    <property type="match status" value="1"/>
</dbReference>
<reference evidence="1" key="1">
    <citation type="journal article" date="2020" name="Stud. Mycol.">
        <title>101 Dothideomycetes genomes: a test case for predicting lifestyles and emergence of pathogens.</title>
        <authorList>
            <person name="Haridas S."/>
            <person name="Albert R."/>
            <person name="Binder M."/>
            <person name="Bloem J."/>
            <person name="Labutti K."/>
            <person name="Salamov A."/>
            <person name="Andreopoulos B."/>
            <person name="Baker S."/>
            <person name="Barry K."/>
            <person name="Bills G."/>
            <person name="Bluhm B."/>
            <person name="Cannon C."/>
            <person name="Castanera R."/>
            <person name="Culley D."/>
            <person name="Daum C."/>
            <person name="Ezra D."/>
            <person name="Gonzalez J."/>
            <person name="Henrissat B."/>
            <person name="Kuo A."/>
            <person name="Liang C."/>
            <person name="Lipzen A."/>
            <person name="Lutzoni F."/>
            <person name="Magnuson J."/>
            <person name="Mondo S."/>
            <person name="Nolan M."/>
            <person name="Ohm R."/>
            <person name="Pangilinan J."/>
            <person name="Park H.-J."/>
            <person name="Ramirez L."/>
            <person name="Alfaro M."/>
            <person name="Sun H."/>
            <person name="Tritt A."/>
            <person name="Yoshinaga Y."/>
            <person name="Zwiers L.-H."/>
            <person name="Turgeon B."/>
            <person name="Goodwin S."/>
            <person name="Spatafora J."/>
            <person name="Crous P."/>
            <person name="Grigoriev I."/>
        </authorList>
    </citation>
    <scope>NUCLEOTIDE SEQUENCE</scope>
    <source>
        <strain evidence="1">CBS 627.86</strain>
    </source>
</reference>
<dbReference type="GO" id="GO:0016788">
    <property type="term" value="F:hydrolase activity, acting on ester bonds"/>
    <property type="evidence" value="ECO:0007669"/>
    <property type="project" value="InterPro"/>
</dbReference>
<dbReference type="InterPro" id="IPR036514">
    <property type="entry name" value="SGNH_hydro_sf"/>
</dbReference>
<organism evidence="1 2">
    <name type="scientific">Lophiotrema nucula</name>
    <dbReference type="NCBI Taxonomy" id="690887"/>
    <lineage>
        <taxon>Eukaryota</taxon>
        <taxon>Fungi</taxon>
        <taxon>Dikarya</taxon>
        <taxon>Ascomycota</taxon>
        <taxon>Pezizomycotina</taxon>
        <taxon>Dothideomycetes</taxon>
        <taxon>Pleosporomycetidae</taxon>
        <taxon>Pleosporales</taxon>
        <taxon>Lophiotremataceae</taxon>
        <taxon>Lophiotrema</taxon>
    </lineage>
</organism>
<dbReference type="EMBL" id="ML977312">
    <property type="protein sequence ID" value="KAF2121561.1"/>
    <property type="molecule type" value="Genomic_DNA"/>
</dbReference>
<dbReference type="AlphaFoldDB" id="A0A6A5ZTH8"/>
<dbReference type="Proteomes" id="UP000799770">
    <property type="component" value="Unassembled WGS sequence"/>
</dbReference>